<dbReference type="CDD" id="cd02440">
    <property type="entry name" value="AdoMet_MTases"/>
    <property type="match status" value="1"/>
</dbReference>
<sequence>MIYNHNIIQRQYDEIIAPSFDMDARGIYASTYQKGIIQLQNTNLLQSKTPLQVLDIGIGTGSFLEQVALLCEGEINLFGIDISEKMLDIAKRKIPSLRTIVDNATNLEHHYVERSFDLICSHFVTGFVPMRELAPKIWNLLDEGAYWSLIGQTMTSYPNLRKIEDSLASKLIRWFSGNSKLDYDIVCCPEERSEVIEIFQENGFEVRQIETFEPKIDFANLDDFLDFGYYSGWLTPFIEKLGIQNASKMLSLMINVLLFPVHDNQSIEIALARKITK</sequence>
<dbReference type="Proteomes" id="UP000320055">
    <property type="component" value="Unassembled WGS sequence"/>
</dbReference>
<evidence type="ECO:0000259" key="2">
    <source>
        <dbReference type="Pfam" id="PF13649"/>
    </source>
</evidence>
<keyword evidence="3" id="KW-0830">Ubiquinone</keyword>
<dbReference type="RefSeq" id="WP_144874561.1">
    <property type="nucleotide sequence ID" value="NZ_LR214103.1"/>
</dbReference>
<keyword evidence="3" id="KW-0489">Methyltransferase</keyword>
<organism evidence="3 4">
    <name type="scientific">Hyella patelloides LEGE 07179</name>
    <dbReference type="NCBI Taxonomy" id="945734"/>
    <lineage>
        <taxon>Bacteria</taxon>
        <taxon>Bacillati</taxon>
        <taxon>Cyanobacteriota</taxon>
        <taxon>Cyanophyceae</taxon>
        <taxon>Pleurocapsales</taxon>
        <taxon>Hyellaceae</taxon>
        <taxon>Hyella</taxon>
    </lineage>
</organism>
<name>A0A563VWC3_9CYAN</name>
<dbReference type="OrthoDB" id="9760689at2"/>
<evidence type="ECO:0000256" key="1">
    <source>
        <dbReference type="ARBA" id="ARBA00022679"/>
    </source>
</evidence>
<evidence type="ECO:0000313" key="3">
    <source>
        <dbReference type="EMBL" id="VEP15758.1"/>
    </source>
</evidence>
<dbReference type="SUPFAM" id="SSF53335">
    <property type="entry name" value="S-adenosyl-L-methionine-dependent methyltransferases"/>
    <property type="match status" value="1"/>
</dbReference>
<dbReference type="EMBL" id="CAACVJ010000298">
    <property type="protein sequence ID" value="VEP15758.1"/>
    <property type="molecule type" value="Genomic_DNA"/>
</dbReference>
<proteinExistence type="predicted"/>
<keyword evidence="4" id="KW-1185">Reference proteome</keyword>
<dbReference type="AlphaFoldDB" id="A0A563VWC3"/>
<dbReference type="Gene3D" id="3.40.50.150">
    <property type="entry name" value="Vaccinia Virus protein VP39"/>
    <property type="match status" value="1"/>
</dbReference>
<dbReference type="InterPro" id="IPR029063">
    <property type="entry name" value="SAM-dependent_MTases_sf"/>
</dbReference>
<evidence type="ECO:0000313" key="4">
    <source>
        <dbReference type="Proteomes" id="UP000320055"/>
    </source>
</evidence>
<dbReference type="Pfam" id="PF13649">
    <property type="entry name" value="Methyltransf_25"/>
    <property type="match status" value="1"/>
</dbReference>
<dbReference type="GO" id="GO:0008168">
    <property type="term" value="F:methyltransferase activity"/>
    <property type="evidence" value="ECO:0007669"/>
    <property type="project" value="UniProtKB-KW"/>
</dbReference>
<accession>A0A563VWC3</accession>
<protein>
    <submittedName>
        <fullName evidence="3">Methylase involved in ubiquinone/menaquinone biosynthesis</fullName>
    </submittedName>
</protein>
<gene>
    <name evidence="3" type="ORF">H1P_3670006</name>
</gene>
<keyword evidence="1" id="KW-0808">Transferase</keyword>
<dbReference type="InterPro" id="IPR041698">
    <property type="entry name" value="Methyltransf_25"/>
</dbReference>
<dbReference type="GO" id="GO:0032259">
    <property type="term" value="P:methylation"/>
    <property type="evidence" value="ECO:0007669"/>
    <property type="project" value="UniProtKB-KW"/>
</dbReference>
<dbReference type="PANTHER" id="PTHR43861">
    <property type="entry name" value="TRANS-ACONITATE 2-METHYLTRANSFERASE-RELATED"/>
    <property type="match status" value="1"/>
</dbReference>
<reference evidence="3 4" key="1">
    <citation type="submission" date="2019-01" db="EMBL/GenBank/DDBJ databases">
        <authorList>
            <person name="Brito A."/>
        </authorList>
    </citation>
    <scope>NUCLEOTIDE SEQUENCE [LARGE SCALE GENOMIC DNA]</scope>
    <source>
        <strain evidence="3">1</strain>
    </source>
</reference>
<feature type="domain" description="Methyltransferase" evidence="2">
    <location>
        <begin position="53"/>
        <end position="140"/>
    </location>
</feature>